<dbReference type="AlphaFoldDB" id="A0A6P2D6T9"/>
<reference evidence="1 2" key="1">
    <citation type="submission" date="2019-05" db="EMBL/GenBank/DDBJ databases">
        <authorList>
            <consortium name="Science for Life Laboratories"/>
        </authorList>
    </citation>
    <scope>NUCLEOTIDE SEQUENCE [LARGE SCALE GENOMIC DNA]</scope>
    <source>
        <strain evidence="1">Soil9</strain>
    </source>
</reference>
<proteinExistence type="predicted"/>
<name>A0A6P2D6T9_9BACT</name>
<evidence type="ECO:0000313" key="2">
    <source>
        <dbReference type="Proteomes" id="UP000464178"/>
    </source>
</evidence>
<dbReference type="Proteomes" id="UP000464178">
    <property type="component" value="Chromosome"/>
</dbReference>
<accession>A0A6P2D6T9</accession>
<evidence type="ECO:0000313" key="1">
    <source>
        <dbReference type="EMBL" id="VTR97031.1"/>
    </source>
</evidence>
<dbReference type="EMBL" id="LR593886">
    <property type="protein sequence ID" value="VTR97031.1"/>
    <property type="molecule type" value="Genomic_DNA"/>
</dbReference>
<dbReference type="KEGG" id="gms:SOIL9_09240"/>
<gene>
    <name evidence="1" type="ORF">SOIL9_09240</name>
</gene>
<protein>
    <submittedName>
        <fullName evidence="1">Uncharacterized protein</fullName>
    </submittedName>
</protein>
<organism evidence="1 2">
    <name type="scientific">Gemmata massiliana</name>
    <dbReference type="NCBI Taxonomy" id="1210884"/>
    <lineage>
        <taxon>Bacteria</taxon>
        <taxon>Pseudomonadati</taxon>
        <taxon>Planctomycetota</taxon>
        <taxon>Planctomycetia</taxon>
        <taxon>Gemmatales</taxon>
        <taxon>Gemmataceae</taxon>
        <taxon>Gemmata</taxon>
    </lineage>
</organism>
<sequence>MLDISIVPFAFVLWFRPRRGRPWEMVARTNSEREA</sequence>
<keyword evidence="2" id="KW-1185">Reference proteome</keyword>